<comment type="caution">
    <text evidence="8">The sequence shown here is derived from an EMBL/GenBank/DDBJ whole genome shotgun (WGS) entry which is preliminary data.</text>
</comment>
<feature type="transmembrane region" description="Helical" evidence="6">
    <location>
        <begin position="139"/>
        <end position="158"/>
    </location>
</feature>
<dbReference type="SUPFAM" id="SSF103473">
    <property type="entry name" value="MFS general substrate transporter"/>
    <property type="match status" value="1"/>
</dbReference>
<comment type="subcellular location">
    <subcellularLocation>
        <location evidence="1">Cell membrane</location>
        <topology evidence="1">Multi-pass membrane protein</topology>
    </subcellularLocation>
</comment>
<feature type="transmembrane region" description="Helical" evidence="6">
    <location>
        <begin position="12"/>
        <end position="33"/>
    </location>
</feature>
<gene>
    <name evidence="8" type="ORF">RQP52_31260</name>
</gene>
<evidence type="ECO:0000256" key="3">
    <source>
        <dbReference type="ARBA" id="ARBA00022692"/>
    </source>
</evidence>
<feature type="transmembrane region" description="Helical" evidence="6">
    <location>
        <begin position="82"/>
        <end position="99"/>
    </location>
</feature>
<keyword evidence="4 6" id="KW-1133">Transmembrane helix</keyword>
<dbReference type="PANTHER" id="PTHR42910">
    <property type="entry name" value="TRANSPORTER SCO4007-RELATED"/>
    <property type="match status" value="1"/>
</dbReference>
<protein>
    <submittedName>
        <fullName evidence="8">MFS transporter</fullName>
    </submittedName>
</protein>
<feature type="transmembrane region" description="Helical" evidence="6">
    <location>
        <begin position="281"/>
        <end position="300"/>
    </location>
</feature>
<feature type="transmembrane region" description="Helical" evidence="6">
    <location>
        <begin position="252"/>
        <end position="274"/>
    </location>
</feature>
<feature type="transmembrane region" description="Helical" evidence="6">
    <location>
        <begin position="347"/>
        <end position="366"/>
    </location>
</feature>
<evidence type="ECO:0000259" key="7">
    <source>
        <dbReference type="PROSITE" id="PS50850"/>
    </source>
</evidence>
<sequence>MSKSISKPQNEISTTMMVVLAAACGLIVANLYYSQTLVGPISTALGLPSGAAGLIVTLTQIGYVAGLLFIVPLSDKIENRRLIVTSLAIVVLALILAAVSSNSALFLTAALLIGSGSVVAQILVPLAAYLSSDQQRGRVVGNVMSGLLLGIMLARPISSLIAGIWGWRTIFVLSAAVMALLAFSLAKVLPKRKPESTLTYMQLVASLIELFKKNPILRRRAFYQACLFGSFSLFWTTVPLRLADEYGMSQQGIALFALVGVAGAIAAPIAGRLADKGLTKAITIGAIVTAILSFLLIALFHNGSLFSLILLFVVAVTLDMAVSGNLVASQRIIFSLGNEARGRFNGLFMAIFFIGGAVGSFLGGLTYAHGGWVSSACIGVALTFIAFLYFLTERKHK</sequence>
<name>A0ABU3RMQ9_9BACL</name>
<keyword evidence="9" id="KW-1185">Reference proteome</keyword>
<accession>A0ABU3RMQ9</accession>
<keyword evidence="2" id="KW-0813">Transport</keyword>
<feature type="transmembrane region" description="Helical" evidence="6">
    <location>
        <begin position="105"/>
        <end position="127"/>
    </location>
</feature>
<evidence type="ECO:0000256" key="2">
    <source>
        <dbReference type="ARBA" id="ARBA00022448"/>
    </source>
</evidence>
<dbReference type="InterPro" id="IPR011701">
    <property type="entry name" value="MFS"/>
</dbReference>
<dbReference type="PROSITE" id="PS50850">
    <property type="entry name" value="MFS"/>
    <property type="match status" value="1"/>
</dbReference>
<dbReference type="Pfam" id="PF07690">
    <property type="entry name" value="MFS_1"/>
    <property type="match status" value="1"/>
</dbReference>
<evidence type="ECO:0000256" key="6">
    <source>
        <dbReference type="SAM" id="Phobius"/>
    </source>
</evidence>
<dbReference type="EMBL" id="JAWCUD010000014">
    <property type="protein sequence ID" value="MDU0205565.1"/>
    <property type="molecule type" value="Genomic_DNA"/>
</dbReference>
<evidence type="ECO:0000256" key="1">
    <source>
        <dbReference type="ARBA" id="ARBA00004651"/>
    </source>
</evidence>
<keyword evidence="3 6" id="KW-0812">Transmembrane</keyword>
<dbReference type="InterPro" id="IPR036259">
    <property type="entry name" value="MFS_trans_sf"/>
</dbReference>
<proteinExistence type="predicted"/>
<feature type="transmembrane region" description="Helical" evidence="6">
    <location>
        <begin position="221"/>
        <end position="240"/>
    </location>
</feature>
<keyword evidence="5 6" id="KW-0472">Membrane</keyword>
<dbReference type="InterPro" id="IPR020846">
    <property type="entry name" value="MFS_dom"/>
</dbReference>
<organism evidence="8 9">
    <name type="scientific">Paenibacillus violae</name>
    <dbReference type="NCBI Taxonomy" id="3077234"/>
    <lineage>
        <taxon>Bacteria</taxon>
        <taxon>Bacillati</taxon>
        <taxon>Bacillota</taxon>
        <taxon>Bacilli</taxon>
        <taxon>Bacillales</taxon>
        <taxon>Paenibacillaceae</taxon>
        <taxon>Paenibacillus</taxon>
    </lineage>
</organism>
<evidence type="ECO:0000256" key="4">
    <source>
        <dbReference type="ARBA" id="ARBA00022989"/>
    </source>
</evidence>
<dbReference type="PROSITE" id="PS51257">
    <property type="entry name" value="PROKAR_LIPOPROTEIN"/>
    <property type="match status" value="1"/>
</dbReference>
<feature type="transmembrane region" description="Helical" evidence="6">
    <location>
        <begin position="306"/>
        <end position="327"/>
    </location>
</feature>
<evidence type="ECO:0000256" key="5">
    <source>
        <dbReference type="ARBA" id="ARBA00023136"/>
    </source>
</evidence>
<feature type="domain" description="Major facilitator superfamily (MFS) profile" evidence="7">
    <location>
        <begin position="16"/>
        <end position="396"/>
    </location>
</feature>
<feature type="transmembrane region" description="Helical" evidence="6">
    <location>
        <begin position="372"/>
        <end position="391"/>
    </location>
</feature>
<feature type="transmembrane region" description="Helical" evidence="6">
    <location>
        <begin position="45"/>
        <end position="70"/>
    </location>
</feature>
<dbReference type="Proteomes" id="UP001260980">
    <property type="component" value="Unassembled WGS sequence"/>
</dbReference>
<dbReference type="Gene3D" id="1.20.1250.20">
    <property type="entry name" value="MFS general substrate transporter like domains"/>
    <property type="match status" value="2"/>
</dbReference>
<evidence type="ECO:0000313" key="8">
    <source>
        <dbReference type="EMBL" id="MDU0205565.1"/>
    </source>
</evidence>
<dbReference type="CDD" id="cd17324">
    <property type="entry name" value="MFS_NepI_like"/>
    <property type="match status" value="1"/>
</dbReference>
<evidence type="ECO:0000313" key="9">
    <source>
        <dbReference type="Proteomes" id="UP001260980"/>
    </source>
</evidence>
<dbReference type="RefSeq" id="WP_315955466.1">
    <property type="nucleotide sequence ID" value="NZ_JAWCUD010000014.1"/>
</dbReference>
<dbReference type="PANTHER" id="PTHR42910:SF1">
    <property type="entry name" value="MAJOR FACILITATOR SUPERFAMILY (MFS) PROFILE DOMAIN-CONTAINING PROTEIN"/>
    <property type="match status" value="1"/>
</dbReference>
<feature type="transmembrane region" description="Helical" evidence="6">
    <location>
        <begin position="164"/>
        <end position="186"/>
    </location>
</feature>
<reference evidence="8 9" key="1">
    <citation type="submission" date="2023-10" db="EMBL/GenBank/DDBJ databases">
        <title>Paenibacillus strain PFR10 Genome sequencing and assembly.</title>
        <authorList>
            <person name="Kim I."/>
        </authorList>
    </citation>
    <scope>NUCLEOTIDE SEQUENCE [LARGE SCALE GENOMIC DNA]</scope>
    <source>
        <strain evidence="8 9">PFR10</strain>
    </source>
</reference>